<name>A0AAN8PRL2_PATCE</name>
<dbReference type="GO" id="GO:0071788">
    <property type="term" value="P:endoplasmic reticulum tubular network maintenance"/>
    <property type="evidence" value="ECO:0007669"/>
    <property type="project" value="UniProtKB-UniRule"/>
</dbReference>
<keyword evidence="6" id="KW-1185">Reference proteome</keyword>
<dbReference type="PANTHER" id="PTHR22166">
    <property type="entry name" value="ENDOPLASMIC RETICULUM JUNCTION FORMATION PROTEIN LUNAPARK"/>
    <property type="match status" value="1"/>
</dbReference>
<dbReference type="PANTHER" id="PTHR22166:SF12">
    <property type="entry name" value="ENDOPLASMIC RETICULUM JUNCTION FORMATION PROTEIN LUNAPARK"/>
    <property type="match status" value="1"/>
</dbReference>
<dbReference type="InterPro" id="IPR019273">
    <property type="entry name" value="Lunapark_Znf"/>
</dbReference>
<sequence length="419" mass="48233">MGLLISRFRRQKTTIEILEGIDKDIASLQKYRRKNQENQKKFIASLILYSIILYIIAAVVFIFLYFPAKWKDRIIHSIPLLIFPFLVWLLKKLLHWYYVKRTSDTDSALVELREKKKQMLEDVMENETYKKAREILEKFDPARYRQLEKPETSPKSATPSVVQTRLPTPRSVQAVQQTRPQTMAPTPPQFRPRSPMNMSNIQRTPIQGQQQMQPMMTPAQNGSQMWMRYERPPGPPLPRSLLPRERTTFDKTVDYLFGDGPQNRYALICRQCHSHNGMALKEEFEYISFRCCYCFTFNSARKQKPHAPKLEFPTPVLQRKIIPNNKKDSSEEDEDGESEEETSSSTPDSTTASADNKTDKKTHIIPQPTPKTLPDNLVQRKNIPKNVGNTQPAVNGDSVSAKSDLKASGEKTAVKSTSL</sequence>
<keyword evidence="2" id="KW-0862">Zinc</keyword>
<reference evidence="5 6" key="1">
    <citation type="submission" date="2024-01" db="EMBL/GenBank/DDBJ databases">
        <title>The genome of the rayed Mediterranean limpet Patella caerulea (Linnaeus, 1758).</title>
        <authorList>
            <person name="Anh-Thu Weber A."/>
            <person name="Halstead-Nussloch G."/>
        </authorList>
    </citation>
    <scope>NUCLEOTIDE SEQUENCE [LARGE SCALE GENOMIC DNA]</scope>
    <source>
        <strain evidence="5">AATW-2023a</strain>
        <tissue evidence="5">Whole specimen</tissue>
    </source>
</reference>
<keyword evidence="2" id="KW-1133">Transmembrane helix</keyword>
<keyword evidence="2" id="KW-0479">Metal-binding</keyword>
<feature type="transmembrane region" description="Helical" evidence="2">
    <location>
        <begin position="74"/>
        <end position="91"/>
    </location>
</feature>
<keyword evidence="2" id="KW-0472">Membrane</keyword>
<feature type="transmembrane region" description="Helical" evidence="2">
    <location>
        <begin position="42"/>
        <end position="68"/>
    </location>
</feature>
<evidence type="ECO:0000256" key="1">
    <source>
        <dbReference type="ARBA" id="ARBA00009940"/>
    </source>
</evidence>
<gene>
    <name evidence="5" type="ORF">SNE40_010411</name>
</gene>
<accession>A0AAN8PRL2</accession>
<evidence type="ECO:0000256" key="2">
    <source>
        <dbReference type="RuleBase" id="RU367073"/>
    </source>
</evidence>
<dbReference type="EMBL" id="JAZGQO010000007">
    <property type="protein sequence ID" value="KAK6182817.1"/>
    <property type="molecule type" value="Genomic_DNA"/>
</dbReference>
<proteinExistence type="inferred from homology"/>
<evidence type="ECO:0000313" key="5">
    <source>
        <dbReference type="EMBL" id="KAK6182817.1"/>
    </source>
</evidence>
<evidence type="ECO:0000313" key="6">
    <source>
        <dbReference type="Proteomes" id="UP001347796"/>
    </source>
</evidence>
<organism evidence="5 6">
    <name type="scientific">Patella caerulea</name>
    <name type="common">Rayed Mediterranean limpet</name>
    <dbReference type="NCBI Taxonomy" id="87958"/>
    <lineage>
        <taxon>Eukaryota</taxon>
        <taxon>Metazoa</taxon>
        <taxon>Spiralia</taxon>
        <taxon>Lophotrochozoa</taxon>
        <taxon>Mollusca</taxon>
        <taxon>Gastropoda</taxon>
        <taxon>Patellogastropoda</taxon>
        <taxon>Patelloidea</taxon>
        <taxon>Patellidae</taxon>
        <taxon>Patella</taxon>
    </lineage>
</organism>
<feature type="compositionally biased region" description="Polar residues" evidence="3">
    <location>
        <begin position="153"/>
        <end position="184"/>
    </location>
</feature>
<comment type="caution">
    <text evidence="5">The sequence shown here is derived from an EMBL/GenBank/DDBJ whole genome shotgun (WGS) entry which is preliminary data.</text>
</comment>
<dbReference type="GO" id="GO:0098826">
    <property type="term" value="C:endoplasmic reticulum tubular network membrane"/>
    <property type="evidence" value="ECO:0007669"/>
    <property type="project" value="UniProtKB-UniRule"/>
</dbReference>
<feature type="region of interest" description="Disordered" evidence="3">
    <location>
        <begin position="304"/>
        <end position="419"/>
    </location>
</feature>
<evidence type="ECO:0000256" key="3">
    <source>
        <dbReference type="SAM" id="MobiDB-lite"/>
    </source>
</evidence>
<dbReference type="GO" id="GO:0008270">
    <property type="term" value="F:zinc ion binding"/>
    <property type="evidence" value="ECO:0007669"/>
    <property type="project" value="UniProtKB-KW"/>
</dbReference>
<feature type="domain" description="Lunapark zinc ribbon" evidence="4">
    <location>
        <begin position="249"/>
        <end position="298"/>
    </location>
</feature>
<keyword evidence="2" id="KW-0863">Zinc-finger</keyword>
<dbReference type="AlphaFoldDB" id="A0AAN8PRL2"/>
<feature type="compositionally biased region" description="Basic and acidic residues" evidence="3">
    <location>
        <begin position="403"/>
        <end position="413"/>
    </location>
</feature>
<evidence type="ECO:0000259" key="4">
    <source>
        <dbReference type="Pfam" id="PF10058"/>
    </source>
</evidence>
<dbReference type="Pfam" id="PF10058">
    <property type="entry name" value="Zn_ribbon_10"/>
    <property type="match status" value="1"/>
</dbReference>
<feature type="compositionally biased region" description="Polar residues" evidence="3">
    <location>
        <begin position="387"/>
        <end position="401"/>
    </location>
</feature>
<keyword evidence="2" id="KW-0812">Transmembrane</keyword>
<dbReference type="GO" id="GO:1903373">
    <property type="term" value="P:positive regulation of endoplasmic reticulum tubular network organization"/>
    <property type="evidence" value="ECO:0007669"/>
    <property type="project" value="UniProtKB-UniRule"/>
</dbReference>
<comment type="subcellular location">
    <subcellularLocation>
        <location evidence="2">Endoplasmic reticulum membrane</location>
        <topology evidence="2">Multi-pass membrane protein</topology>
    </subcellularLocation>
</comment>
<protein>
    <recommendedName>
        <fullName evidence="2">Endoplasmic reticulum junction formation protein lunapark</fullName>
    </recommendedName>
</protein>
<keyword evidence="2" id="KW-0256">Endoplasmic reticulum</keyword>
<comment type="function">
    <text evidence="2">Plays a role in determining ER morphology.</text>
</comment>
<dbReference type="Proteomes" id="UP001347796">
    <property type="component" value="Unassembled WGS sequence"/>
</dbReference>
<comment type="similarity">
    <text evidence="1 2">Belongs to the lunapark family.</text>
</comment>
<dbReference type="InterPro" id="IPR040115">
    <property type="entry name" value="Lnp"/>
</dbReference>
<feature type="region of interest" description="Disordered" evidence="3">
    <location>
        <begin position="147"/>
        <end position="195"/>
    </location>
</feature>
<comment type="domain">
    <text evidence="2">The C4-type zinc finger motif is necessary both for its ER three-way tubular junction localization and formation.</text>
</comment>
<feature type="compositionally biased region" description="Acidic residues" evidence="3">
    <location>
        <begin position="330"/>
        <end position="342"/>
    </location>
</feature>